<evidence type="ECO:0000313" key="2">
    <source>
        <dbReference type="EMBL" id="MFC3659981.1"/>
    </source>
</evidence>
<feature type="signal peptide" evidence="1">
    <location>
        <begin position="1"/>
        <end position="21"/>
    </location>
</feature>
<keyword evidence="1" id="KW-0732">Signal</keyword>
<evidence type="ECO:0000313" key="3">
    <source>
        <dbReference type="Proteomes" id="UP001595724"/>
    </source>
</evidence>
<name>A0ABV7UT10_9GAMM</name>
<feature type="chain" id="PRO_5045495233" description="Phytase-like domain-containing protein" evidence="1">
    <location>
        <begin position="22"/>
        <end position="315"/>
    </location>
</feature>
<gene>
    <name evidence="2" type="ORF">ACFOM9_07855</name>
</gene>
<organism evidence="2 3">
    <name type="scientific">Luteimonas notoginsengisoli</name>
    <dbReference type="NCBI Taxonomy" id="1578200"/>
    <lineage>
        <taxon>Bacteria</taxon>
        <taxon>Pseudomonadati</taxon>
        <taxon>Pseudomonadota</taxon>
        <taxon>Gammaproteobacteria</taxon>
        <taxon>Lysobacterales</taxon>
        <taxon>Lysobacteraceae</taxon>
        <taxon>Luteimonas</taxon>
    </lineage>
</organism>
<protein>
    <recommendedName>
        <fullName evidence="4">Phytase-like domain-containing protein</fullName>
    </recommendedName>
</protein>
<comment type="caution">
    <text evidence="2">The sequence shown here is derived from an EMBL/GenBank/DDBJ whole genome shotgun (WGS) entry which is preliminary data.</text>
</comment>
<dbReference type="EMBL" id="JBHRYF010000004">
    <property type="protein sequence ID" value="MFC3659981.1"/>
    <property type="molecule type" value="Genomic_DNA"/>
</dbReference>
<sequence>MRFRSLRRLCVPLLASTLLLACTAQPPPFAQLSGMLLDVRLDEVSGLAASRVHEDVLWMLDDGGNDGRLFAVGSRGGLRATFRVAGVAKTDWEDIAAFELDGRRYLLVADTGDNGGLRRSLQLHVIEEPASLDEAAQRAPLRPAWSIVFRWPDGARDCEAVAVDAQRGEILLVSKKRTPPELFALPLRPRDNDVQVARRLGVLAGVPVPDAEALRANPRMARIRHQVTAADIAPDGRRLAVMTYNEVLLYRRRGEESWDRAVARKPVVHDLPWLPQAEALGWDAAGRGLFATGEFAPAPLLYLNPGPGTSAAVGD</sequence>
<evidence type="ECO:0000256" key="1">
    <source>
        <dbReference type="SAM" id="SignalP"/>
    </source>
</evidence>
<dbReference type="PROSITE" id="PS51257">
    <property type="entry name" value="PROKAR_LIPOPROTEIN"/>
    <property type="match status" value="1"/>
</dbReference>
<keyword evidence="3" id="KW-1185">Reference proteome</keyword>
<reference evidence="3" key="1">
    <citation type="journal article" date="2019" name="Int. J. Syst. Evol. Microbiol.">
        <title>The Global Catalogue of Microorganisms (GCM) 10K type strain sequencing project: providing services to taxonomists for standard genome sequencing and annotation.</title>
        <authorList>
            <consortium name="The Broad Institute Genomics Platform"/>
            <consortium name="The Broad Institute Genome Sequencing Center for Infectious Disease"/>
            <person name="Wu L."/>
            <person name="Ma J."/>
        </authorList>
    </citation>
    <scope>NUCLEOTIDE SEQUENCE [LARGE SCALE GENOMIC DNA]</scope>
    <source>
        <strain evidence="3">KCTC 42211</strain>
    </source>
</reference>
<proteinExistence type="predicted"/>
<dbReference type="RefSeq" id="WP_386708602.1">
    <property type="nucleotide sequence ID" value="NZ_JBHRYF010000004.1"/>
</dbReference>
<dbReference type="Proteomes" id="UP001595724">
    <property type="component" value="Unassembled WGS sequence"/>
</dbReference>
<accession>A0ABV7UT10</accession>
<evidence type="ECO:0008006" key="4">
    <source>
        <dbReference type="Google" id="ProtNLM"/>
    </source>
</evidence>